<evidence type="ECO:0000256" key="2">
    <source>
        <dbReference type="ARBA" id="ARBA00022723"/>
    </source>
</evidence>
<dbReference type="GeneID" id="102806366"/>
<protein>
    <submittedName>
        <fullName evidence="6">Alpha-amylase 1-like</fullName>
    </submittedName>
</protein>
<dbReference type="Gene3D" id="3.20.20.80">
    <property type="entry name" value="Glycosidases"/>
    <property type="match status" value="1"/>
</dbReference>
<dbReference type="RefSeq" id="XP_006819812.1">
    <property type="nucleotide sequence ID" value="XM_006819749.1"/>
</dbReference>
<dbReference type="InterPro" id="IPR017853">
    <property type="entry name" value="GH"/>
</dbReference>
<sequence length="206" mass="24291">MAGMWRPERILWRVANHMGIGDASTYVPFDLQEHYHDYCEITDWNNDWQVENCWLFNLPDLAQEHPYVDEQLCNWIDTFLTKFDIDGIRIDTVTHVPKWFWEHFVGAADIYEVGEVYSSDLDKIEYYIPPLDATLNYPYYYSMKDAFVWNKSMRNITNLYKDMGIPIVYYGTEQGYDGCADPHRSLPLPILVNIYNTDDSVTVESP</sequence>
<feature type="domain" description="Glycosyl hydrolase family 13 catalytic" evidence="4">
    <location>
        <begin position="4"/>
        <end position="202"/>
    </location>
</feature>
<accession>A0ABM0MIH1</accession>
<name>A0ABM0MIH1_SACKO</name>
<evidence type="ECO:0000313" key="6">
    <source>
        <dbReference type="RefSeq" id="XP_006819812.1"/>
    </source>
</evidence>
<dbReference type="SMART" id="SM00642">
    <property type="entry name" value="Aamy"/>
    <property type="match status" value="1"/>
</dbReference>
<keyword evidence="5" id="KW-1185">Reference proteome</keyword>
<dbReference type="Proteomes" id="UP000694865">
    <property type="component" value="Unplaced"/>
</dbReference>
<evidence type="ECO:0000313" key="5">
    <source>
        <dbReference type="Proteomes" id="UP000694865"/>
    </source>
</evidence>
<dbReference type="PANTHER" id="PTHR10357">
    <property type="entry name" value="ALPHA-AMYLASE FAMILY MEMBER"/>
    <property type="match status" value="1"/>
</dbReference>
<evidence type="ECO:0000256" key="3">
    <source>
        <dbReference type="ARBA" id="ARBA00022729"/>
    </source>
</evidence>
<reference evidence="6" key="1">
    <citation type="submission" date="2025-08" db="UniProtKB">
        <authorList>
            <consortium name="RefSeq"/>
        </authorList>
    </citation>
    <scope>IDENTIFICATION</scope>
    <source>
        <tissue evidence="6">Testes</tissue>
    </source>
</reference>
<dbReference type="InterPro" id="IPR006047">
    <property type="entry name" value="GH13_cat_dom"/>
</dbReference>
<dbReference type="SUPFAM" id="SSF51445">
    <property type="entry name" value="(Trans)glycosidases"/>
    <property type="match status" value="1"/>
</dbReference>
<evidence type="ECO:0000259" key="4">
    <source>
        <dbReference type="SMART" id="SM00642"/>
    </source>
</evidence>
<dbReference type="Pfam" id="PF00128">
    <property type="entry name" value="Alpha-amylase"/>
    <property type="match status" value="1"/>
</dbReference>
<keyword evidence="2" id="KW-0479">Metal-binding</keyword>
<evidence type="ECO:0000256" key="1">
    <source>
        <dbReference type="ARBA" id="ARBA00001913"/>
    </source>
</evidence>
<dbReference type="PANTHER" id="PTHR10357:SF215">
    <property type="entry name" value="ALPHA-AMYLASE 1"/>
    <property type="match status" value="1"/>
</dbReference>
<comment type="cofactor">
    <cofactor evidence="1">
        <name>Ca(2+)</name>
        <dbReference type="ChEBI" id="CHEBI:29108"/>
    </cofactor>
</comment>
<organism evidence="5 6">
    <name type="scientific">Saccoglossus kowalevskii</name>
    <name type="common">Acorn worm</name>
    <dbReference type="NCBI Taxonomy" id="10224"/>
    <lineage>
        <taxon>Eukaryota</taxon>
        <taxon>Metazoa</taxon>
        <taxon>Hemichordata</taxon>
        <taxon>Enteropneusta</taxon>
        <taxon>Harrimaniidae</taxon>
        <taxon>Saccoglossus</taxon>
    </lineage>
</organism>
<proteinExistence type="predicted"/>
<keyword evidence="3" id="KW-0732">Signal</keyword>
<gene>
    <name evidence="6" type="primary">LOC102806366</name>
</gene>